<dbReference type="Proteomes" id="UP001141259">
    <property type="component" value="Unassembled WGS sequence"/>
</dbReference>
<name>A0A9X2VU63_9PSEU</name>
<dbReference type="InterPro" id="IPR035093">
    <property type="entry name" value="RelE/ParE_toxin_dom_sf"/>
</dbReference>
<proteinExistence type="predicted"/>
<dbReference type="EMBL" id="JANYMP010000023">
    <property type="protein sequence ID" value="MCS7482412.1"/>
    <property type="molecule type" value="Genomic_DNA"/>
</dbReference>
<protein>
    <recommendedName>
        <fullName evidence="3">mRNA interferase RelE/StbE</fullName>
    </recommendedName>
</protein>
<gene>
    <name evidence="1" type="ORF">NZH93_36680</name>
</gene>
<evidence type="ECO:0000313" key="1">
    <source>
        <dbReference type="EMBL" id="MCS7482412.1"/>
    </source>
</evidence>
<organism evidence="1 2">
    <name type="scientific">Umezawaea endophytica</name>
    <dbReference type="NCBI Taxonomy" id="1654476"/>
    <lineage>
        <taxon>Bacteria</taxon>
        <taxon>Bacillati</taxon>
        <taxon>Actinomycetota</taxon>
        <taxon>Actinomycetes</taxon>
        <taxon>Pseudonocardiales</taxon>
        <taxon>Pseudonocardiaceae</taxon>
        <taxon>Umezawaea</taxon>
    </lineage>
</organism>
<dbReference type="RefSeq" id="WP_259627874.1">
    <property type="nucleotide sequence ID" value="NZ_JANYMP010000023.1"/>
</dbReference>
<evidence type="ECO:0000313" key="2">
    <source>
        <dbReference type="Proteomes" id="UP001141259"/>
    </source>
</evidence>
<accession>A0A9X2VU63</accession>
<comment type="caution">
    <text evidence="1">The sequence shown here is derived from an EMBL/GenBank/DDBJ whole genome shotgun (WGS) entry which is preliminary data.</text>
</comment>
<keyword evidence="2" id="KW-1185">Reference proteome</keyword>
<reference evidence="1" key="1">
    <citation type="submission" date="2022-08" db="EMBL/GenBank/DDBJ databases">
        <authorList>
            <person name="Tistechok S."/>
            <person name="Samborskyy M."/>
            <person name="Roman I."/>
        </authorList>
    </citation>
    <scope>NUCLEOTIDE SEQUENCE</scope>
    <source>
        <strain evidence="1">DSM 103496</strain>
    </source>
</reference>
<dbReference type="Gene3D" id="3.30.2310.20">
    <property type="entry name" value="RelE-like"/>
    <property type="match status" value="1"/>
</dbReference>
<dbReference type="SUPFAM" id="SSF143011">
    <property type="entry name" value="RelE-like"/>
    <property type="match status" value="1"/>
</dbReference>
<dbReference type="AlphaFoldDB" id="A0A9X2VU63"/>
<sequence>MIYQVRLAPEAMARLSRLPARVATPVANFIREKLGKYPETIGVPLSGRLKGHLVVKREQYRIIYTVDPVEATVDILEII</sequence>
<evidence type="ECO:0008006" key="3">
    <source>
        <dbReference type="Google" id="ProtNLM"/>
    </source>
</evidence>